<dbReference type="RefSeq" id="WP_123435147.1">
    <property type="nucleotide sequence ID" value="NZ_MOBK01000008.1"/>
</dbReference>
<dbReference type="Gene3D" id="2.170.270.10">
    <property type="entry name" value="SET domain"/>
    <property type="match status" value="1"/>
</dbReference>
<dbReference type="PANTHER" id="PTHR12350:SF19">
    <property type="entry name" value="SET DOMAIN-CONTAINING PROTEIN"/>
    <property type="match status" value="1"/>
</dbReference>
<dbReference type="GO" id="GO:0032259">
    <property type="term" value="P:methylation"/>
    <property type="evidence" value="ECO:0007669"/>
    <property type="project" value="UniProtKB-KW"/>
</dbReference>
<evidence type="ECO:0000256" key="2">
    <source>
        <dbReference type="ARBA" id="ARBA00022691"/>
    </source>
</evidence>
<keyword evidence="2" id="KW-0949">S-adenosyl-L-methionine</keyword>
<name>A0A423HZ38_9PSED</name>
<dbReference type="InterPro" id="IPR003616">
    <property type="entry name" value="Post-SET_dom"/>
</dbReference>
<dbReference type="EMBL" id="MOBK01000008">
    <property type="protein sequence ID" value="RON18490.1"/>
    <property type="molecule type" value="Genomic_DNA"/>
</dbReference>
<reference evidence="4 5" key="1">
    <citation type="submission" date="2016-10" db="EMBL/GenBank/DDBJ databases">
        <title>Comparative genome analysis of multiple Pseudomonas spp. focuses on biocontrol and plant growth promoting traits.</title>
        <authorList>
            <person name="Tao X.-Y."/>
            <person name="Taylor C.G."/>
        </authorList>
    </citation>
    <scope>NUCLEOTIDE SEQUENCE [LARGE SCALE GENOMIC DNA]</scope>
    <source>
        <strain evidence="4 5">38D7</strain>
    </source>
</reference>
<protein>
    <submittedName>
        <fullName evidence="4">Lysine methyltransferase</fullName>
    </submittedName>
</protein>
<evidence type="ECO:0000313" key="5">
    <source>
        <dbReference type="Proteomes" id="UP000285636"/>
    </source>
</evidence>
<keyword evidence="1 4" id="KW-0808">Transferase</keyword>
<evidence type="ECO:0000259" key="3">
    <source>
        <dbReference type="PROSITE" id="PS50868"/>
    </source>
</evidence>
<dbReference type="PROSITE" id="PS50868">
    <property type="entry name" value="POST_SET"/>
    <property type="match status" value="1"/>
</dbReference>
<feature type="domain" description="Post-SET" evidence="3">
    <location>
        <begin position="135"/>
        <end position="151"/>
    </location>
</feature>
<dbReference type="Pfam" id="PF00856">
    <property type="entry name" value="SET"/>
    <property type="match status" value="1"/>
</dbReference>
<organism evidence="4 5">
    <name type="scientific">Pseudomonas brassicacearum</name>
    <dbReference type="NCBI Taxonomy" id="930166"/>
    <lineage>
        <taxon>Bacteria</taxon>
        <taxon>Pseudomonadati</taxon>
        <taxon>Pseudomonadota</taxon>
        <taxon>Gammaproteobacteria</taxon>
        <taxon>Pseudomonadales</taxon>
        <taxon>Pseudomonadaceae</taxon>
        <taxon>Pseudomonas</taxon>
    </lineage>
</organism>
<dbReference type="SUPFAM" id="SSF82199">
    <property type="entry name" value="SET domain"/>
    <property type="match status" value="1"/>
</dbReference>
<evidence type="ECO:0000313" key="4">
    <source>
        <dbReference type="EMBL" id="RON18490.1"/>
    </source>
</evidence>
<accession>A0A423HZ38</accession>
<dbReference type="PANTHER" id="PTHR12350">
    <property type="entry name" value="HISTONE-LYSINE N-METHYLTRANSFERASE-RELATED"/>
    <property type="match status" value="1"/>
</dbReference>
<proteinExistence type="predicted"/>
<dbReference type="AlphaFoldDB" id="A0A423HZ38"/>
<dbReference type="InterPro" id="IPR053201">
    <property type="entry name" value="Flavunoidine_N-MTase"/>
</dbReference>
<sequence length="174" mass="19785">MKSHPVHQTSEHPPDGVYPFKELPVSLGFPSLADFKIIYNADGSAVAVAALREFPRISRICRVSGHLLPYRTRHTRQLASGIHVFDPRFSGLLRHSCDPNVFFDMSELWLWALKDIKKGDSLTMDFAATEDKLLRQFACQCASPECRGWITGYDEPPNADGQLFYHHLRRRGLC</sequence>
<dbReference type="InterPro" id="IPR046341">
    <property type="entry name" value="SET_dom_sf"/>
</dbReference>
<gene>
    <name evidence="4" type="ORF">BK660_21540</name>
</gene>
<dbReference type="Proteomes" id="UP000285636">
    <property type="component" value="Unassembled WGS sequence"/>
</dbReference>
<evidence type="ECO:0000256" key="1">
    <source>
        <dbReference type="ARBA" id="ARBA00022679"/>
    </source>
</evidence>
<keyword evidence="4" id="KW-0489">Methyltransferase</keyword>
<dbReference type="InterPro" id="IPR001214">
    <property type="entry name" value="SET_dom"/>
</dbReference>
<comment type="caution">
    <text evidence="4">The sequence shown here is derived from an EMBL/GenBank/DDBJ whole genome shotgun (WGS) entry which is preliminary data.</text>
</comment>
<dbReference type="GO" id="GO:0008168">
    <property type="term" value="F:methyltransferase activity"/>
    <property type="evidence" value="ECO:0007669"/>
    <property type="project" value="UniProtKB-KW"/>
</dbReference>